<keyword evidence="2" id="KW-0472">Membrane</keyword>
<dbReference type="RefSeq" id="WP_007127212.1">
    <property type="nucleotide sequence ID" value="NZ_BOSA01000002.1"/>
</dbReference>
<dbReference type="Pfam" id="PF10754">
    <property type="entry name" value="DUF2569"/>
    <property type="match status" value="1"/>
</dbReference>
<dbReference type="GeneID" id="95403449"/>
<evidence type="ECO:0000256" key="1">
    <source>
        <dbReference type="SAM" id="MobiDB-lite"/>
    </source>
</evidence>
<dbReference type="Proteomes" id="UP000706926">
    <property type="component" value="Unassembled WGS sequence"/>
</dbReference>
<keyword evidence="2" id="KW-0812">Transmembrane</keyword>
<feature type="transmembrane region" description="Helical" evidence="2">
    <location>
        <begin position="151"/>
        <end position="169"/>
    </location>
</feature>
<feature type="region of interest" description="Disordered" evidence="1">
    <location>
        <begin position="1"/>
        <end position="22"/>
    </location>
</feature>
<name>A0ABS4F7W0_9BACL</name>
<reference evidence="3 4" key="1">
    <citation type="submission" date="2021-03" db="EMBL/GenBank/DDBJ databases">
        <title>Genomic Encyclopedia of Type Strains, Phase IV (KMG-IV): sequencing the most valuable type-strain genomes for metagenomic binning, comparative biology and taxonomic classification.</title>
        <authorList>
            <person name="Goeker M."/>
        </authorList>
    </citation>
    <scope>NUCLEOTIDE SEQUENCE [LARGE SCALE GENOMIC DNA]</scope>
    <source>
        <strain evidence="3 4">DSM 15596</strain>
    </source>
</reference>
<feature type="transmembrane region" description="Helical" evidence="2">
    <location>
        <begin position="35"/>
        <end position="62"/>
    </location>
</feature>
<dbReference type="InterPro" id="IPR019690">
    <property type="entry name" value="DUF2569"/>
</dbReference>
<evidence type="ECO:0000313" key="4">
    <source>
        <dbReference type="Proteomes" id="UP000706926"/>
    </source>
</evidence>
<feature type="transmembrane region" description="Helical" evidence="2">
    <location>
        <begin position="82"/>
        <end position="106"/>
    </location>
</feature>
<comment type="caution">
    <text evidence="3">The sequence shown here is derived from an EMBL/GenBank/DDBJ whole genome shotgun (WGS) entry which is preliminary data.</text>
</comment>
<evidence type="ECO:0000256" key="2">
    <source>
        <dbReference type="SAM" id="Phobius"/>
    </source>
</evidence>
<keyword evidence="2" id="KW-1133">Transmembrane helix</keyword>
<organism evidence="3 4">
    <name type="scientific">Paenibacillus lactis</name>
    <dbReference type="NCBI Taxonomy" id="228574"/>
    <lineage>
        <taxon>Bacteria</taxon>
        <taxon>Bacillati</taxon>
        <taxon>Bacillota</taxon>
        <taxon>Bacilli</taxon>
        <taxon>Bacillales</taxon>
        <taxon>Paenibacillaceae</taxon>
        <taxon>Paenibacillus</taxon>
    </lineage>
</organism>
<gene>
    <name evidence="3" type="ORF">J2Z18_001417</name>
</gene>
<evidence type="ECO:0008006" key="5">
    <source>
        <dbReference type="Google" id="ProtNLM"/>
    </source>
</evidence>
<sequence>MDPNPFQENGQMPPHEPGKQKSYSLKPPVEGLGGWLVLVQISIYFSLITITALLITNVLPLYESEVWDVLTDPSSPYYDAMLAPLILFETVMNVLFVIGLIIALFLMYGKKRAFPKLMIGYIIASLLFGIADFAVASQIELLAETDDGQSATQIVRSMIYACIWIPYFIRSERVRNTFVN</sequence>
<keyword evidence="4" id="KW-1185">Reference proteome</keyword>
<dbReference type="EMBL" id="JAGGKI010000003">
    <property type="protein sequence ID" value="MBP1892341.1"/>
    <property type="molecule type" value="Genomic_DNA"/>
</dbReference>
<feature type="compositionally biased region" description="Polar residues" evidence="1">
    <location>
        <begin position="1"/>
        <end position="10"/>
    </location>
</feature>
<proteinExistence type="predicted"/>
<feature type="transmembrane region" description="Helical" evidence="2">
    <location>
        <begin position="118"/>
        <end position="139"/>
    </location>
</feature>
<evidence type="ECO:0000313" key="3">
    <source>
        <dbReference type="EMBL" id="MBP1892341.1"/>
    </source>
</evidence>
<protein>
    <recommendedName>
        <fullName evidence="5">DUF2569 domain-containing protein</fullName>
    </recommendedName>
</protein>
<accession>A0ABS4F7W0</accession>